<name>A0A553SUR0_NIACI</name>
<dbReference type="EMBL" id="RIBP01000001">
    <property type="protein sequence ID" value="TRZ40716.1"/>
    <property type="molecule type" value="Genomic_DNA"/>
</dbReference>
<dbReference type="PROSITE" id="PS00136">
    <property type="entry name" value="SUBTILASE_ASP"/>
    <property type="match status" value="1"/>
</dbReference>
<protein>
    <recommendedName>
        <fullName evidence="10">Peptidase S8/S53 domain-containing protein</fullName>
    </recommendedName>
</protein>
<comment type="cofactor">
    <cofactor evidence="1">
        <name>Ca(2+)</name>
        <dbReference type="ChEBI" id="CHEBI:29108"/>
    </cofactor>
</comment>
<evidence type="ECO:0000256" key="7">
    <source>
        <dbReference type="ARBA" id="ARBA00022825"/>
    </source>
</evidence>
<dbReference type="InterPro" id="IPR036852">
    <property type="entry name" value="Peptidase_S8/S53_dom_sf"/>
</dbReference>
<evidence type="ECO:0000259" key="10">
    <source>
        <dbReference type="Pfam" id="PF00082"/>
    </source>
</evidence>
<dbReference type="InterPro" id="IPR000209">
    <property type="entry name" value="Peptidase_S8/S53_dom"/>
</dbReference>
<dbReference type="AlphaFoldDB" id="A0A553SUR0"/>
<dbReference type="Gene3D" id="3.40.50.200">
    <property type="entry name" value="Peptidase S8/S53 domain"/>
    <property type="match status" value="1"/>
</dbReference>
<sequence length="310" mass="34108">MKKAIFILIILGVFVYFPVQSTTGFKIEIQDWEKKQELLNIDKKQLEGWGWKALNINEKRVVNRKIRVAIIDSGIDREHSDLKGIIKKEYNAINSAKSVVDDTGHGTSVAGIIGAINNGKGIRGVSDSNSLEIYSIKAFSNNTSKVEYLERALKWTIQNNVDIINFSAGTAKESPKLLDLINEATSKNIIIVAAAGNNISNEVDFPARLDNVISVGAVNYNLKKLSGTSYGKIDFVGPGTNIITTQPNNSYGYFGFTSAATAYVSGVIANKISSYTDKDNYTLNSILDELKNNSIDLKNKDKYGYGFIQD</sequence>
<keyword evidence="8" id="KW-0106">Calcium</keyword>
<comment type="subcellular location">
    <subcellularLocation>
        <location evidence="2">Secreted</location>
    </subcellularLocation>
</comment>
<comment type="caution">
    <text evidence="11">The sequence shown here is derived from an EMBL/GenBank/DDBJ whole genome shotgun (WGS) entry which is preliminary data.</text>
</comment>
<keyword evidence="4" id="KW-0964">Secreted</keyword>
<evidence type="ECO:0000256" key="9">
    <source>
        <dbReference type="PROSITE-ProRule" id="PRU01240"/>
    </source>
</evidence>
<dbReference type="GO" id="GO:0005576">
    <property type="term" value="C:extracellular region"/>
    <property type="evidence" value="ECO:0007669"/>
    <property type="project" value="UniProtKB-SubCell"/>
</dbReference>
<dbReference type="GO" id="GO:0006508">
    <property type="term" value="P:proteolysis"/>
    <property type="evidence" value="ECO:0007669"/>
    <property type="project" value="UniProtKB-KW"/>
</dbReference>
<keyword evidence="5 9" id="KW-0645">Protease</keyword>
<dbReference type="InterPro" id="IPR050131">
    <property type="entry name" value="Peptidase_S8_subtilisin-like"/>
</dbReference>
<evidence type="ECO:0000313" key="12">
    <source>
        <dbReference type="Proteomes" id="UP000319837"/>
    </source>
</evidence>
<dbReference type="PANTHER" id="PTHR43806">
    <property type="entry name" value="PEPTIDASE S8"/>
    <property type="match status" value="1"/>
</dbReference>
<dbReference type="Pfam" id="PF00082">
    <property type="entry name" value="Peptidase_S8"/>
    <property type="match status" value="1"/>
</dbReference>
<organism evidence="11 12">
    <name type="scientific">Niallia circulans</name>
    <name type="common">Bacillus circulans</name>
    <dbReference type="NCBI Taxonomy" id="1397"/>
    <lineage>
        <taxon>Bacteria</taxon>
        <taxon>Bacillati</taxon>
        <taxon>Bacillota</taxon>
        <taxon>Bacilli</taxon>
        <taxon>Bacillales</taxon>
        <taxon>Bacillaceae</taxon>
        <taxon>Niallia</taxon>
    </lineage>
</organism>
<comment type="similarity">
    <text evidence="3 9">Belongs to the peptidase S8 family.</text>
</comment>
<dbReference type="InterPro" id="IPR015500">
    <property type="entry name" value="Peptidase_S8_subtilisin-rel"/>
</dbReference>
<evidence type="ECO:0000256" key="5">
    <source>
        <dbReference type="ARBA" id="ARBA00022670"/>
    </source>
</evidence>
<evidence type="ECO:0000256" key="8">
    <source>
        <dbReference type="ARBA" id="ARBA00022837"/>
    </source>
</evidence>
<dbReference type="InterPro" id="IPR023827">
    <property type="entry name" value="Peptidase_S8_Asp-AS"/>
</dbReference>
<dbReference type="PROSITE" id="PS51892">
    <property type="entry name" value="SUBTILASE"/>
    <property type="match status" value="1"/>
</dbReference>
<dbReference type="GO" id="GO:0004252">
    <property type="term" value="F:serine-type endopeptidase activity"/>
    <property type="evidence" value="ECO:0007669"/>
    <property type="project" value="UniProtKB-UniRule"/>
</dbReference>
<dbReference type="PANTHER" id="PTHR43806:SF11">
    <property type="entry name" value="CEREVISIN-RELATED"/>
    <property type="match status" value="1"/>
</dbReference>
<evidence type="ECO:0000256" key="1">
    <source>
        <dbReference type="ARBA" id="ARBA00001913"/>
    </source>
</evidence>
<feature type="active site" description="Charge relay system" evidence="9">
    <location>
        <position position="258"/>
    </location>
</feature>
<feature type="active site" description="Charge relay system" evidence="9">
    <location>
        <position position="72"/>
    </location>
</feature>
<dbReference type="SUPFAM" id="SSF52743">
    <property type="entry name" value="Subtilisin-like"/>
    <property type="match status" value="1"/>
</dbReference>
<evidence type="ECO:0000256" key="3">
    <source>
        <dbReference type="ARBA" id="ARBA00011073"/>
    </source>
</evidence>
<dbReference type="PROSITE" id="PS00137">
    <property type="entry name" value="SUBTILASE_HIS"/>
    <property type="match status" value="1"/>
</dbReference>
<evidence type="ECO:0000313" key="11">
    <source>
        <dbReference type="EMBL" id="TRZ40716.1"/>
    </source>
</evidence>
<feature type="active site" description="Charge relay system" evidence="9">
    <location>
        <position position="105"/>
    </location>
</feature>
<gene>
    <name evidence="11" type="ORF">CEQ21_04770</name>
</gene>
<proteinExistence type="inferred from homology"/>
<dbReference type="Proteomes" id="UP000319837">
    <property type="component" value="Unassembled WGS sequence"/>
</dbReference>
<dbReference type="InterPro" id="IPR022398">
    <property type="entry name" value="Peptidase_S8_His-AS"/>
</dbReference>
<accession>A0A553SUR0</accession>
<feature type="domain" description="Peptidase S8/S53" evidence="10">
    <location>
        <begin position="64"/>
        <end position="306"/>
    </location>
</feature>
<evidence type="ECO:0000256" key="4">
    <source>
        <dbReference type="ARBA" id="ARBA00022525"/>
    </source>
</evidence>
<keyword evidence="6 9" id="KW-0378">Hydrolase</keyword>
<dbReference type="PRINTS" id="PR00723">
    <property type="entry name" value="SUBTILISIN"/>
</dbReference>
<evidence type="ECO:0000256" key="2">
    <source>
        <dbReference type="ARBA" id="ARBA00004613"/>
    </source>
</evidence>
<evidence type="ECO:0000256" key="6">
    <source>
        <dbReference type="ARBA" id="ARBA00022801"/>
    </source>
</evidence>
<keyword evidence="7 9" id="KW-0720">Serine protease</keyword>
<reference evidence="12" key="1">
    <citation type="submission" date="2018-10" db="EMBL/GenBank/DDBJ databases">
        <title>FDA dAtabase for Regulatory Grade micrObial Sequences (FDA-ARGOS): Supporting development and validation of Infectious Disease Dx tests.</title>
        <authorList>
            <person name="Minogue T."/>
            <person name="Wolcott M."/>
            <person name="Wasieloski L."/>
            <person name="Aguilar W."/>
            <person name="Moore D."/>
            <person name="Tallon L."/>
            <person name="Sadzewicz L."/>
            <person name="Sengamalay N."/>
            <person name="Ott S."/>
            <person name="Godinez A."/>
            <person name="Nagaraj S."/>
            <person name="Vavikolanu K."/>
            <person name="Vyas G."/>
            <person name="Nadendla S."/>
            <person name="George J."/>
            <person name="Sichtig H."/>
        </authorList>
    </citation>
    <scope>NUCLEOTIDE SEQUENCE [LARGE SCALE GENOMIC DNA]</scope>
    <source>
        <strain evidence="12">FDAARGOS_343</strain>
    </source>
</reference>